<keyword evidence="3" id="KW-0472">Membrane</keyword>
<dbReference type="PANTHER" id="PTHR43649">
    <property type="entry name" value="ARABINOSE-BINDING PROTEIN-RELATED"/>
    <property type="match status" value="1"/>
</dbReference>
<evidence type="ECO:0000256" key="5">
    <source>
        <dbReference type="ARBA" id="ARBA00023288"/>
    </source>
</evidence>
<keyword evidence="5" id="KW-0449">Lipoprotein</keyword>
<feature type="region of interest" description="Disordered" evidence="6">
    <location>
        <begin position="28"/>
        <end position="51"/>
    </location>
</feature>
<dbReference type="Gene3D" id="3.40.190.10">
    <property type="entry name" value="Periplasmic binding protein-like II"/>
    <property type="match status" value="2"/>
</dbReference>
<sequence>MRHNKAGLLTRSIGLAAVGVLALSACSGGGTPEKAPEKETGTPTESAAPQEPVNISYMHRLPDGDGMTKISELADQWNKENPNIQVTATKFDGASAEMLKKLETDINANVGTCLAQLGYAEVPEMFAKGLAVDVSEFADQYKSNFEGTSELMRVGDAVVGLPQDTGPLVYYYNKAEFEALGLTVPTTTDEFIEQAKKSAEAGKYIVAFQPDEVPNWLSGQAAAAGSSWYNPVNDEWVVTVTDEGSERAAAFWQELLDSKATAVHERWGESFGKALNDGEVIGTIGAAWEAPLLADNMAGTANEGQWAVAQLPDFGAGALTGPDGGSGVAVLKGCEFPEQAMEFNNWLNTQVDALATQGLVVATSVGVPSTPEAISAFYGGQDVLAELGEANKRLSPNFSYMPYFSTIHDPMKKAASAAADGTGKVAEIFTAAQEQSIKSLKDAGLPVAE</sequence>
<dbReference type="SUPFAM" id="SSF53850">
    <property type="entry name" value="Periplasmic binding protein-like II"/>
    <property type="match status" value="1"/>
</dbReference>
<dbReference type="EMBL" id="CP146203">
    <property type="protein sequence ID" value="XBH21033.1"/>
    <property type="molecule type" value="Genomic_DNA"/>
</dbReference>
<evidence type="ECO:0000256" key="3">
    <source>
        <dbReference type="ARBA" id="ARBA00023136"/>
    </source>
</evidence>
<dbReference type="PROSITE" id="PS51257">
    <property type="entry name" value="PROKAR_LIPOPROTEIN"/>
    <property type="match status" value="1"/>
</dbReference>
<evidence type="ECO:0000313" key="8">
    <source>
        <dbReference type="EMBL" id="XBH21033.1"/>
    </source>
</evidence>
<keyword evidence="1" id="KW-1003">Cell membrane</keyword>
<organism evidence="8">
    <name type="scientific">Jonesiaceae bacterium BS-20</name>
    <dbReference type="NCBI Taxonomy" id="3120821"/>
    <lineage>
        <taxon>Bacteria</taxon>
        <taxon>Bacillati</taxon>
        <taxon>Actinomycetota</taxon>
        <taxon>Actinomycetes</taxon>
        <taxon>Micrococcales</taxon>
        <taxon>Jonesiaceae</taxon>
    </lineage>
</organism>
<evidence type="ECO:0000256" key="2">
    <source>
        <dbReference type="ARBA" id="ARBA00022729"/>
    </source>
</evidence>
<name>A0AAU7DUY6_9MICO</name>
<evidence type="ECO:0000256" key="1">
    <source>
        <dbReference type="ARBA" id="ARBA00022475"/>
    </source>
</evidence>
<keyword evidence="4" id="KW-0564">Palmitate</keyword>
<keyword evidence="2 7" id="KW-0732">Signal</keyword>
<evidence type="ECO:0000256" key="6">
    <source>
        <dbReference type="SAM" id="MobiDB-lite"/>
    </source>
</evidence>
<protein>
    <submittedName>
        <fullName evidence="8">Extracellular solute-binding protein</fullName>
    </submittedName>
</protein>
<reference evidence="8" key="1">
    <citation type="submission" date="2024-02" db="EMBL/GenBank/DDBJ databases">
        <title>Tomenella chthoni gen. nov. sp. nov., a member of the family Jonesiaceae isolated from bat guano.</title>
        <authorList>
            <person name="Miller S.L."/>
            <person name="King J."/>
            <person name="Sankaranarayanan K."/>
            <person name="Lawson P.A."/>
        </authorList>
    </citation>
    <scope>NUCLEOTIDE SEQUENCE</scope>
    <source>
        <strain evidence="8">BS-20</strain>
    </source>
</reference>
<feature type="chain" id="PRO_5043391865" evidence="7">
    <location>
        <begin position="28"/>
        <end position="449"/>
    </location>
</feature>
<evidence type="ECO:0000256" key="7">
    <source>
        <dbReference type="SAM" id="SignalP"/>
    </source>
</evidence>
<dbReference type="PANTHER" id="PTHR43649:SF33">
    <property type="entry name" value="POLYGALACTURONAN_RHAMNOGALACTURONAN-BINDING PROTEIN YTCQ"/>
    <property type="match status" value="1"/>
</dbReference>
<gene>
    <name evidence="8" type="ORF">V5R04_12535</name>
</gene>
<feature type="signal peptide" evidence="7">
    <location>
        <begin position="1"/>
        <end position="27"/>
    </location>
</feature>
<dbReference type="Pfam" id="PF01547">
    <property type="entry name" value="SBP_bac_1"/>
    <property type="match status" value="1"/>
</dbReference>
<dbReference type="InterPro" id="IPR050490">
    <property type="entry name" value="Bact_solute-bd_prot1"/>
</dbReference>
<dbReference type="InterPro" id="IPR006059">
    <property type="entry name" value="SBP"/>
</dbReference>
<dbReference type="AlphaFoldDB" id="A0AAU7DUY6"/>
<accession>A0AAU7DUY6</accession>
<proteinExistence type="predicted"/>
<evidence type="ECO:0000256" key="4">
    <source>
        <dbReference type="ARBA" id="ARBA00023139"/>
    </source>
</evidence>